<proteinExistence type="predicted"/>
<evidence type="ECO:0000313" key="3">
    <source>
        <dbReference type="Proteomes" id="UP000277671"/>
    </source>
</evidence>
<dbReference type="EMBL" id="RBKT01000001">
    <property type="protein sequence ID" value="RKR92343.1"/>
    <property type="molecule type" value="Genomic_DNA"/>
</dbReference>
<sequence>MNRNKWARPWTQQESLMNRNKWARPWTQQESQ</sequence>
<evidence type="ECO:0000256" key="1">
    <source>
        <dbReference type="SAM" id="MobiDB-lite"/>
    </source>
</evidence>
<feature type="region of interest" description="Disordered" evidence="1">
    <location>
        <begin position="1"/>
        <end position="32"/>
    </location>
</feature>
<protein>
    <submittedName>
        <fullName evidence="2">Uncharacterized protein</fullName>
    </submittedName>
</protein>
<accession>A0A495JTN1</accession>
<dbReference type="AlphaFoldDB" id="A0A495JTN1"/>
<name>A0A495JTN1_9ACTN</name>
<reference evidence="2 3" key="1">
    <citation type="submission" date="2018-10" db="EMBL/GenBank/DDBJ databases">
        <title>Sequencing the genomes of 1000 actinobacteria strains.</title>
        <authorList>
            <person name="Klenk H.-P."/>
        </authorList>
    </citation>
    <scope>NUCLEOTIDE SEQUENCE [LARGE SCALE GENOMIC DNA]</scope>
    <source>
        <strain evidence="2 3">DSM 45175</strain>
    </source>
</reference>
<keyword evidence="3" id="KW-1185">Reference proteome</keyword>
<gene>
    <name evidence="2" type="ORF">BDK92_6781</name>
</gene>
<organism evidence="2 3">
    <name type="scientific">Micromonospora pisi</name>
    <dbReference type="NCBI Taxonomy" id="589240"/>
    <lineage>
        <taxon>Bacteria</taxon>
        <taxon>Bacillati</taxon>
        <taxon>Actinomycetota</taxon>
        <taxon>Actinomycetes</taxon>
        <taxon>Micromonosporales</taxon>
        <taxon>Micromonosporaceae</taxon>
        <taxon>Micromonospora</taxon>
    </lineage>
</organism>
<comment type="caution">
    <text evidence="2">The sequence shown here is derived from an EMBL/GenBank/DDBJ whole genome shotgun (WGS) entry which is preliminary data.</text>
</comment>
<evidence type="ECO:0000313" key="2">
    <source>
        <dbReference type="EMBL" id="RKR92343.1"/>
    </source>
</evidence>
<dbReference type="Proteomes" id="UP000277671">
    <property type="component" value="Unassembled WGS sequence"/>
</dbReference>